<protein>
    <submittedName>
        <fullName evidence="5">Nitrate ABC transporter ATP-binding protein</fullName>
    </submittedName>
</protein>
<dbReference type="GO" id="GO:0016887">
    <property type="term" value="F:ATP hydrolysis activity"/>
    <property type="evidence" value="ECO:0007669"/>
    <property type="project" value="InterPro"/>
</dbReference>
<gene>
    <name evidence="5" type="ORF">DK846_16455</name>
</gene>
<dbReference type="SMART" id="SM00382">
    <property type="entry name" value="AAA"/>
    <property type="match status" value="1"/>
</dbReference>
<dbReference type="InterPro" id="IPR027417">
    <property type="entry name" value="P-loop_NTPase"/>
</dbReference>
<keyword evidence="6" id="KW-1185">Reference proteome</keyword>
<organism evidence="5 6">
    <name type="scientific">Methanospirillum lacunae</name>
    <dbReference type="NCBI Taxonomy" id="668570"/>
    <lineage>
        <taxon>Archaea</taxon>
        <taxon>Methanobacteriati</taxon>
        <taxon>Methanobacteriota</taxon>
        <taxon>Stenosarchaea group</taxon>
        <taxon>Methanomicrobia</taxon>
        <taxon>Methanomicrobiales</taxon>
        <taxon>Methanospirillaceae</taxon>
        <taxon>Methanospirillum</taxon>
    </lineage>
</organism>
<dbReference type="InterPro" id="IPR003593">
    <property type="entry name" value="AAA+_ATPase"/>
</dbReference>
<dbReference type="SUPFAM" id="SSF52540">
    <property type="entry name" value="P-loop containing nucleoside triphosphate hydrolases"/>
    <property type="match status" value="1"/>
</dbReference>
<keyword evidence="1" id="KW-0813">Transport</keyword>
<proteinExistence type="predicted"/>
<dbReference type="Pfam" id="PF00005">
    <property type="entry name" value="ABC_tran"/>
    <property type="match status" value="1"/>
</dbReference>
<evidence type="ECO:0000256" key="1">
    <source>
        <dbReference type="ARBA" id="ARBA00022448"/>
    </source>
</evidence>
<dbReference type="PROSITE" id="PS50893">
    <property type="entry name" value="ABC_TRANSPORTER_2"/>
    <property type="match status" value="1"/>
</dbReference>
<feature type="domain" description="ABC transporter" evidence="4">
    <location>
        <begin position="5"/>
        <end position="237"/>
    </location>
</feature>
<keyword evidence="2" id="KW-0547">Nucleotide-binding</keyword>
<dbReference type="PROSITE" id="PS00211">
    <property type="entry name" value="ABC_TRANSPORTER_1"/>
    <property type="match status" value="1"/>
</dbReference>
<dbReference type="AlphaFoldDB" id="A0A2V2N0F7"/>
<dbReference type="OrthoDB" id="18368at2157"/>
<dbReference type="RefSeq" id="WP_109970082.1">
    <property type="nucleotide sequence ID" value="NZ_CP176093.1"/>
</dbReference>
<dbReference type="InterPro" id="IPR003439">
    <property type="entry name" value="ABC_transporter-like_ATP-bd"/>
</dbReference>
<dbReference type="InterPro" id="IPR050166">
    <property type="entry name" value="ABC_transporter_ATP-bind"/>
</dbReference>
<dbReference type="CDD" id="cd03293">
    <property type="entry name" value="ABC_NrtD_SsuB_transporters"/>
    <property type="match status" value="1"/>
</dbReference>
<comment type="caution">
    <text evidence="5">The sequence shown here is derived from an EMBL/GenBank/DDBJ whole genome shotgun (WGS) entry which is preliminary data.</text>
</comment>
<dbReference type="EMBL" id="QGMY01000017">
    <property type="protein sequence ID" value="PWR70018.1"/>
    <property type="molecule type" value="Genomic_DNA"/>
</dbReference>
<evidence type="ECO:0000313" key="6">
    <source>
        <dbReference type="Proteomes" id="UP000245657"/>
    </source>
</evidence>
<dbReference type="PANTHER" id="PTHR42788">
    <property type="entry name" value="TAURINE IMPORT ATP-BINDING PROTEIN-RELATED"/>
    <property type="match status" value="1"/>
</dbReference>
<evidence type="ECO:0000313" key="5">
    <source>
        <dbReference type="EMBL" id="PWR70018.1"/>
    </source>
</evidence>
<dbReference type="GO" id="GO:0005524">
    <property type="term" value="F:ATP binding"/>
    <property type="evidence" value="ECO:0007669"/>
    <property type="project" value="UniProtKB-KW"/>
</dbReference>
<dbReference type="Proteomes" id="UP000245657">
    <property type="component" value="Unassembled WGS sequence"/>
</dbReference>
<dbReference type="GeneID" id="97547548"/>
<dbReference type="Gene3D" id="3.40.50.300">
    <property type="entry name" value="P-loop containing nucleotide triphosphate hydrolases"/>
    <property type="match status" value="1"/>
</dbReference>
<dbReference type="InterPro" id="IPR017871">
    <property type="entry name" value="ABC_transporter-like_CS"/>
</dbReference>
<evidence type="ECO:0000259" key="4">
    <source>
        <dbReference type="PROSITE" id="PS50893"/>
    </source>
</evidence>
<sequence length="251" mass="28133">MNEVLVVDNISKQFIDDDSVCRAIDSLSLTIRKKEIVCLMGPSGCGKSTVLRIISKLEHADSGQIHGGDGVFSEQLRSAMVFQEHGLFPWLSVRENIAYGLNMKVRFSSKEQVNQKVTELLTLVRMEEFANSHPHQLSGGMKQRVAVARALAVEPEILLMDEPFSALDPFTRRELQDEVLRIRNQLNTTFFIVTHNPEEAVYLSDRIVILTHRPAVVRKEIPVSLPFPRNMADPSTIALVQDVTRLVASGT</sequence>
<keyword evidence="3 5" id="KW-0067">ATP-binding</keyword>
<accession>A0A2V2N0F7</accession>
<evidence type="ECO:0000256" key="2">
    <source>
        <dbReference type="ARBA" id="ARBA00022741"/>
    </source>
</evidence>
<evidence type="ECO:0000256" key="3">
    <source>
        <dbReference type="ARBA" id="ARBA00022840"/>
    </source>
</evidence>
<dbReference type="PANTHER" id="PTHR42788:SF13">
    <property type="entry name" value="ALIPHATIC SULFONATES IMPORT ATP-BINDING PROTEIN SSUB"/>
    <property type="match status" value="1"/>
</dbReference>
<reference evidence="5 6" key="1">
    <citation type="submission" date="2018-05" db="EMBL/GenBank/DDBJ databases">
        <title>Draft genome of Methanospirillum lacunae Ki8-1.</title>
        <authorList>
            <person name="Dueholm M.S."/>
            <person name="Nielsen P.H."/>
            <person name="Bakmann L.F."/>
            <person name="Otzen D.E."/>
        </authorList>
    </citation>
    <scope>NUCLEOTIDE SEQUENCE [LARGE SCALE GENOMIC DNA]</scope>
    <source>
        <strain evidence="5 6">Ki8-1</strain>
    </source>
</reference>
<name>A0A2V2N0F7_9EURY</name>